<reference evidence="1" key="1">
    <citation type="submission" date="2018-07" db="EMBL/GenBank/DDBJ databases">
        <authorList>
            <person name="Ashton P.M."/>
            <person name="Dallman T."/>
            <person name="Nair S."/>
            <person name="De Pinna E."/>
            <person name="Peters T."/>
            <person name="Grant K."/>
        </authorList>
    </citation>
    <scope>NUCLEOTIDE SEQUENCE</scope>
    <source>
        <strain evidence="1">137137</strain>
    </source>
</reference>
<sequence>MTQYPTGSRAEGNNGNVKLPLIRPLMVKGVYGARQDTRERAHSQLAMKTGQFSSEAWRYTCERLSCQCRKFPAKQDRNCEARGR</sequence>
<accession>A0A5W8EB41</accession>
<protein>
    <submittedName>
        <fullName evidence="1">Uncharacterized protein</fullName>
    </submittedName>
</protein>
<proteinExistence type="predicted"/>
<name>A0A5W8EB41_SALET</name>
<comment type="caution">
    <text evidence="1">The sequence shown here is derived from an EMBL/GenBank/DDBJ whole genome shotgun (WGS) entry which is preliminary data.</text>
</comment>
<dbReference type="AlphaFoldDB" id="A0A5W8EB41"/>
<gene>
    <name evidence="1" type="ORF">DUR33_15700</name>
</gene>
<dbReference type="EMBL" id="AAHMZC010000023">
    <property type="protein sequence ID" value="EBY0477111.1"/>
    <property type="molecule type" value="Genomic_DNA"/>
</dbReference>
<evidence type="ECO:0000313" key="1">
    <source>
        <dbReference type="EMBL" id="EBY0477111.1"/>
    </source>
</evidence>
<organism evidence="1">
    <name type="scientific">Salmonella enterica subsp. enterica serovar Kentucky</name>
    <dbReference type="NCBI Taxonomy" id="192955"/>
    <lineage>
        <taxon>Bacteria</taxon>
        <taxon>Pseudomonadati</taxon>
        <taxon>Pseudomonadota</taxon>
        <taxon>Gammaproteobacteria</taxon>
        <taxon>Enterobacterales</taxon>
        <taxon>Enterobacteriaceae</taxon>
        <taxon>Salmonella</taxon>
    </lineage>
</organism>